<sequence>MLNLAPIFEASKLSYPIPNRSIGNVMLQLSSETGEMCDWINRPWRQKEEFEGECADVINCVVDALWLHFRNRHKDDAHVLDDEISMMVTRALNEQIMVKTQKWKDAVNANV</sequence>
<reference evidence="1 2" key="1">
    <citation type="submission" date="2015-07" db="EMBL/GenBank/DDBJ databases">
        <title>Isolation and characterization of JD18-a novel lytic bacteriophage for Klebsiella pneumoniae.</title>
        <authorList>
            <person name="Fan J."/>
            <person name="Zhang X."/>
            <person name="Guo X."/>
            <person name="He P."/>
            <person name="Zhang Y."/>
        </authorList>
    </citation>
    <scope>NUCLEOTIDE SEQUENCE [LARGE SCALE GENOMIC DNA]</scope>
</reference>
<dbReference type="KEGG" id="vg:26518686"/>
<name>A0A0K1Y562_9CAUD</name>
<protein>
    <submittedName>
        <fullName evidence="1">Uncharacterized protein</fullName>
    </submittedName>
</protein>
<dbReference type="EMBL" id="KT239446">
    <property type="protein sequence ID" value="AKY02142.1"/>
    <property type="molecule type" value="Genomic_DNA"/>
</dbReference>
<evidence type="ECO:0000313" key="2">
    <source>
        <dbReference type="Proteomes" id="UP000204179"/>
    </source>
</evidence>
<accession>A0A0K1Y562</accession>
<proteinExistence type="predicted"/>
<keyword evidence="2" id="KW-1185">Reference proteome</keyword>
<dbReference type="GeneID" id="26518686"/>
<dbReference type="RefSeq" id="YP_009190852.1">
    <property type="nucleotide sequence ID" value="NC_028686.1"/>
</dbReference>
<dbReference type="Proteomes" id="UP000204179">
    <property type="component" value="Segment"/>
</dbReference>
<organism evidence="1 2">
    <name type="scientific">Klebsiella phage JD18</name>
    <dbReference type="NCBI Taxonomy" id="1698360"/>
    <lineage>
        <taxon>Viruses</taxon>
        <taxon>Duplodnaviria</taxon>
        <taxon>Heunggongvirae</taxon>
        <taxon>Uroviricota</taxon>
        <taxon>Caudoviricetes</taxon>
        <taxon>Pantevenvirales</taxon>
        <taxon>Straboviridae</taxon>
        <taxon>Tevenvirinae</taxon>
        <taxon>Jiaodavirus</taxon>
        <taxon>Jiaodavirus jd18</taxon>
    </lineage>
</organism>
<evidence type="ECO:0000313" key="1">
    <source>
        <dbReference type="EMBL" id="AKY02142.1"/>
    </source>
</evidence>
<gene>
    <name evidence="1" type="ORF">JD18_271</name>
</gene>